<feature type="transmembrane region" description="Helical" evidence="1">
    <location>
        <begin position="74"/>
        <end position="91"/>
    </location>
</feature>
<proteinExistence type="predicted"/>
<feature type="transmembrane region" description="Helical" evidence="1">
    <location>
        <begin position="37"/>
        <end position="54"/>
    </location>
</feature>
<name>A0AAE9D1U7_CAEBR</name>
<keyword evidence="1" id="KW-1133">Transmembrane helix</keyword>
<dbReference type="Proteomes" id="UP000827892">
    <property type="component" value="Chromosome V"/>
</dbReference>
<sequence length="120" mass="14771">MYWLECYEDAKWEKKYAGSASDILEHDYRKRRWRLEILMKIVRIGFLILISYPALKIYREQVQMIELAEKQNDYNSLVLVFCILHFSYFFLEVGHHGYMRWQNIIQLMKRWAFNNVKILV</sequence>
<gene>
    <name evidence="2" type="ORF">L3Y34_009327</name>
</gene>
<evidence type="ECO:0000256" key="1">
    <source>
        <dbReference type="SAM" id="Phobius"/>
    </source>
</evidence>
<evidence type="ECO:0000313" key="2">
    <source>
        <dbReference type="EMBL" id="ULT91626.1"/>
    </source>
</evidence>
<dbReference type="AlphaFoldDB" id="A0AAE9D1U7"/>
<protein>
    <submittedName>
        <fullName evidence="2">Uncharacterized protein</fullName>
    </submittedName>
</protein>
<keyword evidence="1" id="KW-0472">Membrane</keyword>
<reference evidence="2 3" key="1">
    <citation type="submission" date="2022-02" db="EMBL/GenBank/DDBJ databases">
        <title>Chromosome-level reference genomes for two strains of Caenorhabditis briggsae: an improved platform for comparative genomics.</title>
        <authorList>
            <person name="Stevens L."/>
            <person name="Andersen E.C."/>
        </authorList>
    </citation>
    <scope>NUCLEOTIDE SEQUENCE [LARGE SCALE GENOMIC DNA]</scope>
    <source>
        <strain evidence="2">QX1410_ONT</strain>
        <tissue evidence="2">Whole-organism</tissue>
    </source>
</reference>
<accession>A0AAE9D1U7</accession>
<keyword evidence="1" id="KW-0812">Transmembrane</keyword>
<dbReference type="EMBL" id="CP090895">
    <property type="protein sequence ID" value="ULT91626.1"/>
    <property type="molecule type" value="Genomic_DNA"/>
</dbReference>
<evidence type="ECO:0000313" key="3">
    <source>
        <dbReference type="Proteomes" id="UP000827892"/>
    </source>
</evidence>
<organism evidence="2 3">
    <name type="scientific">Caenorhabditis briggsae</name>
    <dbReference type="NCBI Taxonomy" id="6238"/>
    <lineage>
        <taxon>Eukaryota</taxon>
        <taxon>Metazoa</taxon>
        <taxon>Ecdysozoa</taxon>
        <taxon>Nematoda</taxon>
        <taxon>Chromadorea</taxon>
        <taxon>Rhabditida</taxon>
        <taxon>Rhabditina</taxon>
        <taxon>Rhabditomorpha</taxon>
        <taxon>Rhabditoidea</taxon>
        <taxon>Rhabditidae</taxon>
        <taxon>Peloderinae</taxon>
        <taxon>Caenorhabditis</taxon>
    </lineage>
</organism>